<name>A0A401U2J8_CHIPU</name>
<accession>A0A401U2J8</accession>
<keyword evidence="3" id="KW-1185">Reference proteome</keyword>
<organism evidence="2 3">
    <name type="scientific">Chiloscyllium punctatum</name>
    <name type="common">Brownbanded bambooshark</name>
    <name type="synonym">Hemiscyllium punctatum</name>
    <dbReference type="NCBI Taxonomy" id="137246"/>
    <lineage>
        <taxon>Eukaryota</taxon>
        <taxon>Metazoa</taxon>
        <taxon>Chordata</taxon>
        <taxon>Craniata</taxon>
        <taxon>Vertebrata</taxon>
        <taxon>Chondrichthyes</taxon>
        <taxon>Elasmobranchii</taxon>
        <taxon>Galeomorphii</taxon>
        <taxon>Galeoidea</taxon>
        <taxon>Orectolobiformes</taxon>
        <taxon>Hemiscylliidae</taxon>
        <taxon>Chiloscyllium</taxon>
    </lineage>
</organism>
<dbReference type="AlphaFoldDB" id="A0A401U2J8"/>
<sequence length="45" mass="4889">MSVPRSALARARRMRAEQEAAPTLTGKTYASSAIASFAIPRSRPR</sequence>
<gene>
    <name evidence="2" type="ORF">chiPu_0033587</name>
</gene>
<dbReference type="EMBL" id="BEZZ01266359">
    <property type="protein sequence ID" value="GCC49115.1"/>
    <property type="molecule type" value="Genomic_DNA"/>
</dbReference>
<reference evidence="2 3" key="1">
    <citation type="journal article" date="2018" name="Nat. Ecol. Evol.">
        <title>Shark genomes provide insights into elasmobranch evolution and the origin of vertebrates.</title>
        <authorList>
            <person name="Hara Y"/>
            <person name="Yamaguchi K"/>
            <person name="Onimaru K"/>
            <person name="Kadota M"/>
            <person name="Koyanagi M"/>
            <person name="Keeley SD"/>
            <person name="Tatsumi K"/>
            <person name="Tanaka K"/>
            <person name="Motone F"/>
            <person name="Kageyama Y"/>
            <person name="Nozu R"/>
            <person name="Adachi N"/>
            <person name="Nishimura O"/>
            <person name="Nakagawa R"/>
            <person name="Tanegashima C"/>
            <person name="Kiyatake I"/>
            <person name="Matsumoto R"/>
            <person name="Murakumo K"/>
            <person name="Nishida K"/>
            <person name="Terakita A"/>
            <person name="Kuratani S"/>
            <person name="Sato K"/>
            <person name="Hyodo S Kuraku.S."/>
        </authorList>
    </citation>
    <scope>NUCLEOTIDE SEQUENCE [LARGE SCALE GENOMIC DNA]</scope>
</reference>
<feature type="non-terminal residue" evidence="2">
    <location>
        <position position="45"/>
    </location>
</feature>
<evidence type="ECO:0000256" key="1">
    <source>
        <dbReference type="SAM" id="MobiDB-lite"/>
    </source>
</evidence>
<comment type="caution">
    <text evidence="2">The sequence shown here is derived from an EMBL/GenBank/DDBJ whole genome shotgun (WGS) entry which is preliminary data.</text>
</comment>
<feature type="region of interest" description="Disordered" evidence="1">
    <location>
        <begin position="1"/>
        <end position="24"/>
    </location>
</feature>
<evidence type="ECO:0000313" key="3">
    <source>
        <dbReference type="Proteomes" id="UP000287033"/>
    </source>
</evidence>
<proteinExistence type="predicted"/>
<dbReference type="Proteomes" id="UP000287033">
    <property type="component" value="Unassembled WGS sequence"/>
</dbReference>
<protein>
    <submittedName>
        <fullName evidence="2">Uncharacterized protein</fullName>
    </submittedName>
</protein>
<evidence type="ECO:0000313" key="2">
    <source>
        <dbReference type="EMBL" id="GCC49115.1"/>
    </source>
</evidence>